<evidence type="ECO:0000313" key="3">
    <source>
        <dbReference type="Proteomes" id="UP000177698"/>
    </source>
</evidence>
<name>A0A1F7IAW4_9BACT</name>
<dbReference type="STRING" id="1802056.A2954_06375"/>
<organism evidence="2 3">
    <name type="scientific">Candidatus Roizmanbacteria bacterium RIFCSPLOWO2_01_FULL_37_12</name>
    <dbReference type="NCBI Taxonomy" id="1802056"/>
    <lineage>
        <taxon>Bacteria</taxon>
        <taxon>Candidatus Roizmaniibacteriota</taxon>
    </lineage>
</organism>
<keyword evidence="1" id="KW-1133">Transmembrane helix</keyword>
<comment type="caution">
    <text evidence="2">The sequence shown here is derived from an EMBL/GenBank/DDBJ whole genome shotgun (WGS) entry which is preliminary data.</text>
</comment>
<keyword evidence="1" id="KW-0812">Transmembrane</keyword>
<sequence>MKSYNEFFFENPYPYKNAQDRIKEDSKFLQKFLGKTKKQIKIASQSYVGNSMGLRNFLFITRSYEHLRKVELSEKATTLAVAIILFAIDAVMMHVLKVPRSKKRKRLLDYHEYRLRQYFRKFLIRDDKLILLNAMVFAAQVAKSVPMHIGKDRHIMYRGMLNKSKDYELEYNKRDWCTAEESTDNIHCPCIKWLASEDDNKLNYYLGHLANHLYKMRCSIVHEGMAPLISHTEEKPPNFTIWGMTVSDVYFDSKYSRHYHYSSALSRKTLERIFITSLWTAFENGYPKLPE</sequence>
<gene>
    <name evidence="2" type="ORF">A2954_06375</name>
</gene>
<accession>A0A1F7IAW4</accession>
<dbReference type="AlphaFoldDB" id="A0A1F7IAW4"/>
<feature type="transmembrane region" description="Helical" evidence="1">
    <location>
        <begin position="76"/>
        <end position="96"/>
    </location>
</feature>
<evidence type="ECO:0000313" key="2">
    <source>
        <dbReference type="EMBL" id="OGK40482.1"/>
    </source>
</evidence>
<protein>
    <submittedName>
        <fullName evidence="2">Uncharacterized protein</fullName>
    </submittedName>
</protein>
<evidence type="ECO:0000256" key="1">
    <source>
        <dbReference type="SAM" id="Phobius"/>
    </source>
</evidence>
<keyword evidence="1" id="KW-0472">Membrane</keyword>
<reference evidence="2 3" key="1">
    <citation type="journal article" date="2016" name="Nat. Commun.">
        <title>Thousands of microbial genomes shed light on interconnected biogeochemical processes in an aquifer system.</title>
        <authorList>
            <person name="Anantharaman K."/>
            <person name="Brown C.T."/>
            <person name="Hug L.A."/>
            <person name="Sharon I."/>
            <person name="Castelle C.J."/>
            <person name="Probst A.J."/>
            <person name="Thomas B.C."/>
            <person name="Singh A."/>
            <person name="Wilkins M.J."/>
            <person name="Karaoz U."/>
            <person name="Brodie E.L."/>
            <person name="Williams K.H."/>
            <person name="Hubbard S.S."/>
            <person name="Banfield J.F."/>
        </authorList>
    </citation>
    <scope>NUCLEOTIDE SEQUENCE [LARGE SCALE GENOMIC DNA]</scope>
</reference>
<dbReference type="Proteomes" id="UP000177698">
    <property type="component" value="Unassembled WGS sequence"/>
</dbReference>
<proteinExistence type="predicted"/>
<dbReference type="EMBL" id="MGAG01000025">
    <property type="protein sequence ID" value="OGK40482.1"/>
    <property type="molecule type" value="Genomic_DNA"/>
</dbReference>